<evidence type="ECO:0000256" key="1">
    <source>
        <dbReference type="ARBA" id="ARBA00007074"/>
    </source>
</evidence>
<keyword evidence="5" id="KW-0788">Thiol protease</keyword>
<comment type="caution">
    <text evidence="8">The sequence shown here is derived from an EMBL/GenBank/DDBJ whole genome shotgun (WGS) entry which is preliminary data.</text>
</comment>
<keyword evidence="9" id="KW-1185">Reference proteome</keyword>
<keyword evidence="3 6" id="KW-0732">Signal</keyword>
<dbReference type="InterPro" id="IPR038765">
    <property type="entry name" value="Papain-like_cys_pep_sf"/>
</dbReference>
<evidence type="ECO:0000256" key="3">
    <source>
        <dbReference type="ARBA" id="ARBA00022729"/>
    </source>
</evidence>
<name>A0ABQ1I5W9_9ALTE</name>
<comment type="similarity">
    <text evidence="1">Belongs to the peptidase C40 family.</text>
</comment>
<dbReference type="PROSITE" id="PS51935">
    <property type="entry name" value="NLPC_P60"/>
    <property type="match status" value="1"/>
</dbReference>
<evidence type="ECO:0000256" key="2">
    <source>
        <dbReference type="ARBA" id="ARBA00022670"/>
    </source>
</evidence>
<accession>A0ABQ1I5W9</accession>
<evidence type="ECO:0000259" key="7">
    <source>
        <dbReference type="PROSITE" id="PS51935"/>
    </source>
</evidence>
<keyword evidence="2" id="KW-0645">Protease</keyword>
<dbReference type="Gene3D" id="3.90.1720.10">
    <property type="entry name" value="endopeptidase domain like (from Nostoc punctiforme)"/>
    <property type="match status" value="1"/>
</dbReference>
<evidence type="ECO:0000256" key="5">
    <source>
        <dbReference type="ARBA" id="ARBA00022807"/>
    </source>
</evidence>
<dbReference type="PANTHER" id="PTHR47360:SF1">
    <property type="entry name" value="ENDOPEPTIDASE NLPC-RELATED"/>
    <property type="match status" value="1"/>
</dbReference>
<evidence type="ECO:0000313" key="8">
    <source>
        <dbReference type="EMBL" id="GGB19838.1"/>
    </source>
</evidence>
<dbReference type="Proteomes" id="UP000651977">
    <property type="component" value="Unassembled WGS sequence"/>
</dbReference>
<dbReference type="PROSITE" id="PS51257">
    <property type="entry name" value="PROKAR_LIPOPROTEIN"/>
    <property type="match status" value="1"/>
</dbReference>
<sequence length="165" mass="18620">MKSQFKLWSVYLALCGCLVLSGCSNNRQTTAPNPPIQTSKLVAQQQQLLVQIQQEWQGTPYKLGGTNKQGVDCSAFVQHAYDRLYNSLLPRTTEQQLALGISVSLAEAQTGDLIFFRTSHKVRHVGVIYDQDYFLHASTSQGVIFSRLDNPYWSARILLIKRPFI</sequence>
<reference evidence="9" key="1">
    <citation type="journal article" date="2019" name="Int. J. Syst. Evol. Microbiol.">
        <title>The Global Catalogue of Microorganisms (GCM) 10K type strain sequencing project: providing services to taxonomists for standard genome sequencing and annotation.</title>
        <authorList>
            <consortium name="The Broad Institute Genomics Platform"/>
            <consortium name="The Broad Institute Genome Sequencing Center for Infectious Disease"/>
            <person name="Wu L."/>
            <person name="Ma J."/>
        </authorList>
    </citation>
    <scope>NUCLEOTIDE SEQUENCE [LARGE SCALE GENOMIC DNA]</scope>
    <source>
        <strain evidence="9">CGMCC 1.10131</strain>
    </source>
</reference>
<protein>
    <submittedName>
        <fullName evidence="8">Lipoprotein NlpC</fullName>
    </submittedName>
</protein>
<feature type="signal peptide" evidence="6">
    <location>
        <begin position="1"/>
        <end position="26"/>
    </location>
</feature>
<evidence type="ECO:0000256" key="6">
    <source>
        <dbReference type="SAM" id="SignalP"/>
    </source>
</evidence>
<keyword evidence="4" id="KW-0378">Hydrolase</keyword>
<feature type="domain" description="NlpC/P60" evidence="7">
    <location>
        <begin position="43"/>
        <end position="164"/>
    </location>
</feature>
<dbReference type="InterPro" id="IPR000064">
    <property type="entry name" value="NLP_P60_dom"/>
</dbReference>
<keyword evidence="8" id="KW-0449">Lipoprotein</keyword>
<feature type="chain" id="PRO_5046731330" evidence="6">
    <location>
        <begin position="27"/>
        <end position="165"/>
    </location>
</feature>
<evidence type="ECO:0000313" key="9">
    <source>
        <dbReference type="Proteomes" id="UP000651977"/>
    </source>
</evidence>
<evidence type="ECO:0000256" key="4">
    <source>
        <dbReference type="ARBA" id="ARBA00022801"/>
    </source>
</evidence>
<organism evidence="8 9">
    <name type="scientific">Agarivorans gilvus</name>
    <dbReference type="NCBI Taxonomy" id="680279"/>
    <lineage>
        <taxon>Bacteria</taxon>
        <taxon>Pseudomonadati</taxon>
        <taxon>Pseudomonadota</taxon>
        <taxon>Gammaproteobacteria</taxon>
        <taxon>Alteromonadales</taxon>
        <taxon>Alteromonadaceae</taxon>
        <taxon>Agarivorans</taxon>
    </lineage>
</organism>
<dbReference type="EMBL" id="BMDY01000031">
    <property type="protein sequence ID" value="GGB19838.1"/>
    <property type="molecule type" value="Genomic_DNA"/>
</dbReference>
<proteinExistence type="inferred from homology"/>
<dbReference type="PANTHER" id="PTHR47360">
    <property type="entry name" value="MUREIN DD-ENDOPEPTIDASE MEPS/MUREIN LD-CARBOXYPEPTIDASE"/>
    <property type="match status" value="1"/>
</dbReference>
<dbReference type="InterPro" id="IPR052062">
    <property type="entry name" value="Murein_DD/LD_carboxypeptidase"/>
</dbReference>
<gene>
    <name evidence="8" type="ORF">GCM10007414_36570</name>
</gene>
<dbReference type="RefSeq" id="WP_055732915.1">
    <property type="nucleotide sequence ID" value="NZ_BMDY01000031.1"/>
</dbReference>
<dbReference type="SUPFAM" id="SSF54001">
    <property type="entry name" value="Cysteine proteinases"/>
    <property type="match status" value="1"/>
</dbReference>
<dbReference type="Pfam" id="PF00877">
    <property type="entry name" value="NLPC_P60"/>
    <property type="match status" value="1"/>
</dbReference>